<protein>
    <submittedName>
        <fullName evidence="2">Uncharacterized protein</fullName>
    </submittedName>
</protein>
<evidence type="ECO:0000256" key="1">
    <source>
        <dbReference type="SAM" id="MobiDB-lite"/>
    </source>
</evidence>
<feature type="compositionally biased region" description="Basic and acidic residues" evidence="1">
    <location>
        <begin position="12"/>
        <end position="21"/>
    </location>
</feature>
<comment type="caution">
    <text evidence="2">The sequence shown here is derived from an EMBL/GenBank/DDBJ whole genome shotgun (WGS) entry which is preliminary data.</text>
</comment>
<proteinExistence type="predicted"/>
<dbReference type="EMBL" id="JAYRBN010000010">
    <property type="protein sequence ID" value="KAL2750495.1"/>
    <property type="molecule type" value="Genomic_DNA"/>
</dbReference>
<sequence>MTESVGGAKRTYRAEGTDRMDGVASNVTNGNTMGVNKYSSNRVVVVVAKLAARNSSSTVSDGDGSDGTDGGGGGGGGGDDGGGTVRISEENGNRRVDARTFTNVWVAGLRVGETRVIEGQRFDRSSDSRIVLDWKSEMLVRRTEATGNGVDIKAISQHQLSPFQTVGSEVEWSGQ</sequence>
<evidence type="ECO:0000313" key="2">
    <source>
        <dbReference type="EMBL" id="KAL2750495.1"/>
    </source>
</evidence>
<keyword evidence="3" id="KW-1185">Reference proteome</keyword>
<dbReference type="AlphaFoldDB" id="A0ABD2CZF3"/>
<feature type="region of interest" description="Disordered" evidence="1">
    <location>
        <begin position="1"/>
        <end position="28"/>
    </location>
</feature>
<accession>A0ABD2CZF3</accession>
<dbReference type="Proteomes" id="UP001607303">
    <property type="component" value="Unassembled WGS sequence"/>
</dbReference>
<name>A0ABD2CZF3_VESMC</name>
<organism evidence="2 3">
    <name type="scientific">Vespula maculifrons</name>
    <name type="common">Eastern yellow jacket</name>
    <name type="synonym">Wasp</name>
    <dbReference type="NCBI Taxonomy" id="7453"/>
    <lineage>
        <taxon>Eukaryota</taxon>
        <taxon>Metazoa</taxon>
        <taxon>Ecdysozoa</taxon>
        <taxon>Arthropoda</taxon>
        <taxon>Hexapoda</taxon>
        <taxon>Insecta</taxon>
        <taxon>Pterygota</taxon>
        <taxon>Neoptera</taxon>
        <taxon>Endopterygota</taxon>
        <taxon>Hymenoptera</taxon>
        <taxon>Apocrita</taxon>
        <taxon>Aculeata</taxon>
        <taxon>Vespoidea</taxon>
        <taxon>Vespidae</taxon>
        <taxon>Vespinae</taxon>
        <taxon>Vespula</taxon>
    </lineage>
</organism>
<reference evidence="2 3" key="1">
    <citation type="journal article" date="2024" name="Ann. Entomol. Soc. Am.">
        <title>Genomic analyses of the southern and eastern yellowjacket wasps (Hymenoptera: Vespidae) reveal evolutionary signatures of social life.</title>
        <authorList>
            <person name="Catto M.A."/>
            <person name="Caine P.B."/>
            <person name="Orr S.E."/>
            <person name="Hunt B.G."/>
            <person name="Goodisman M.A.D."/>
        </authorList>
    </citation>
    <scope>NUCLEOTIDE SEQUENCE [LARGE SCALE GENOMIC DNA]</scope>
    <source>
        <strain evidence="2">232</strain>
        <tissue evidence="2">Head and thorax</tissue>
    </source>
</reference>
<gene>
    <name evidence="2" type="ORF">V1477_001285</name>
</gene>
<feature type="compositionally biased region" description="Gly residues" evidence="1">
    <location>
        <begin position="65"/>
        <end position="84"/>
    </location>
</feature>
<evidence type="ECO:0000313" key="3">
    <source>
        <dbReference type="Proteomes" id="UP001607303"/>
    </source>
</evidence>
<feature type="region of interest" description="Disordered" evidence="1">
    <location>
        <begin position="54"/>
        <end position="94"/>
    </location>
</feature>